<dbReference type="InterPro" id="IPR017907">
    <property type="entry name" value="Znf_RING_CS"/>
</dbReference>
<dbReference type="GO" id="GO:0008270">
    <property type="term" value="F:zinc ion binding"/>
    <property type="evidence" value="ECO:0007669"/>
    <property type="project" value="UniProtKB-KW"/>
</dbReference>
<evidence type="ECO:0000313" key="10">
    <source>
        <dbReference type="Proteomes" id="UP000799440"/>
    </source>
</evidence>
<keyword evidence="6" id="KW-0442">Lipid degradation</keyword>
<evidence type="ECO:0000256" key="1">
    <source>
        <dbReference type="ARBA" id="ARBA00022723"/>
    </source>
</evidence>
<dbReference type="PROSITE" id="PS00518">
    <property type="entry name" value="ZF_RING_1"/>
    <property type="match status" value="1"/>
</dbReference>
<keyword evidence="1" id="KW-0479">Metal-binding</keyword>
<feature type="domain" description="RING-type" evidence="7">
    <location>
        <begin position="411"/>
        <end position="456"/>
    </location>
</feature>
<dbReference type="PROSITE" id="PS50089">
    <property type="entry name" value="ZF_RING_2"/>
    <property type="match status" value="1"/>
</dbReference>
<organism evidence="9 10">
    <name type="scientific">Sporormia fimetaria CBS 119925</name>
    <dbReference type="NCBI Taxonomy" id="1340428"/>
    <lineage>
        <taxon>Eukaryota</taxon>
        <taxon>Fungi</taxon>
        <taxon>Dikarya</taxon>
        <taxon>Ascomycota</taxon>
        <taxon>Pezizomycotina</taxon>
        <taxon>Dothideomycetes</taxon>
        <taxon>Pleosporomycetidae</taxon>
        <taxon>Pleosporales</taxon>
        <taxon>Sporormiaceae</taxon>
        <taxon>Sporormia</taxon>
    </lineage>
</organism>
<feature type="active site" description="Proton acceptor" evidence="6">
    <location>
        <position position="674"/>
    </location>
</feature>
<keyword evidence="3" id="KW-0862">Zinc</keyword>
<proteinExistence type="predicted"/>
<evidence type="ECO:0000256" key="2">
    <source>
        <dbReference type="ARBA" id="ARBA00022771"/>
    </source>
</evidence>
<keyword evidence="10" id="KW-1185">Reference proteome</keyword>
<dbReference type="CDD" id="cd07199">
    <property type="entry name" value="Pat17_PNPLA8_PNPLA9_like"/>
    <property type="match status" value="1"/>
</dbReference>
<dbReference type="OrthoDB" id="194358at2759"/>
<evidence type="ECO:0000259" key="7">
    <source>
        <dbReference type="PROSITE" id="PS50089"/>
    </source>
</evidence>
<dbReference type="Gene3D" id="3.40.1090.10">
    <property type="entry name" value="Cytosolic phospholipase A2 catalytic domain"/>
    <property type="match status" value="1"/>
</dbReference>
<dbReference type="PANTHER" id="PTHR24185:SF8">
    <property type="entry name" value="PNPLA DOMAIN-CONTAINING PROTEIN"/>
    <property type="match status" value="1"/>
</dbReference>
<dbReference type="InterPro" id="IPR001841">
    <property type="entry name" value="Znf_RING"/>
</dbReference>
<dbReference type="GO" id="GO:0019369">
    <property type="term" value="P:arachidonate metabolic process"/>
    <property type="evidence" value="ECO:0007669"/>
    <property type="project" value="TreeGrafter"/>
</dbReference>
<feature type="short sequence motif" description="GXSXG" evidence="6">
    <location>
        <begin position="518"/>
        <end position="522"/>
    </location>
</feature>
<evidence type="ECO:0000313" key="9">
    <source>
        <dbReference type="EMBL" id="KAF2744363.1"/>
    </source>
</evidence>
<keyword evidence="2 5" id="KW-0863">Zinc-finger</keyword>
<feature type="domain" description="PNPLA" evidence="8">
    <location>
        <begin position="477"/>
        <end position="687"/>
    </location>
</feature>
<sequence>MVQSWISVAVLNGEFTLWNKIDAFSKLSSTDPDVRPSPVVMIGAKRKSSILGHLVGKPREPVNIENGVRLMQGPEQGSFDAPIVYVDCNLHRTPRHIDNPPPSGHIGKPIRWLTGPNKLDEFATALMGYILTPLSDVIVLFASDLGGVHGVSSLIAAQIAQTVRTTARENASIRPHVLVVEETTSKSYNSLLHSQRLRASVLARLTAHPWHETSTTKSAEDYLQLTYLSLQTIGLHRKWSNAKSAGELYNQIASLSRDSHWNRRTNKLLFSSRHLDALGTCMLAKLCVDKSCINVLRASRPDGFSYKDFDSHVDELLKLIPSQSWLWSVAVPLIASSLILANYPPGSHYAIARYTTDLPVQEKFISATQNSMETMLTRMESDTAPTALQQHQRQLTLIRKYIHSLKSAKTCLCCLMMMPEKVFACGHSVCNICIQRFGKRPRTERHTFTFTACPICGEKQRVSTYSLIPPTAGIRILCIDGGGIRGVIPLTFLKHLESDPRLGYIGHPIREYFDYVCGTSAGGLIALGLFLMGWSTEECLKRFEELAFKTFDVKQDEGAHSLTQKLQRMVGAYMRDHRYDSATIENAFQGNQDVSPKMFNPLHNDTKVAVTTTTAKGNISCIFSNYNGGSRVGQTPYYHVRAGSLTISDAAVCTSAAPFFFKPRHVHNLDTYQDGGLEHNNPAFVASSESAFLWPDRCQILDRGKIDHMVSLGTGTSSAVKYKVGPGSPVRIGFFKRLVGSFMGHLDSEKQWRRFMHSAVPTNLRDRYYRFNVIFPGPEPALDDVRAIECLKSQASQLFLEDEGAEFAKDSIIASIFYLELDSYHGLEGHAYSCSATIRCRLPLDYAARKRLYSSLVQESACFIVGGKPFVCVESIPKGLPSFRRRVLFVTPSMESELCISITGITKRSTLISGMPTSLHHLIQAQRLDIPFGCIDHRETEKQLPLIPAQFRKRKHGDI</sequence>
<protein>
    <submittedName>
        <fullName evidence="9">FabD/lysophospholipase-like protein</fullName>
    </submittedName>
</protein>
<feature type="short sequence motif" description="DGA/G" evidence="6">
    <location>
        <begin position="674"/>
        <end position="676"/>
    </location>
</feature>
<evidence type="ECO:0000259" key="8">
    <source>
        <dbReference type="PROSITE" id="PS51635"/>
    </source>
</evidence>
<reference evidence="9" key="1">
    <citation type="journal article" date="2020" name="Stud. Mycol.">
        <title>101 Dothideomycetes genomes: a test case for predicting lifestyles and emergence of pathogens.</title>
        <authorList>
            <person name="Haridas S."/>
            <person name="Albert R."/>
            <person name="Binder M."/>
            <person name="Bloem J."/>
            <person name="Labutti K."/>
            <person name="Salamov A."/>
            <person name="Andreopoulos B."/>
            <person name="Baker S."/>
            <person name="Barry K."/>
            <person name="Bills G."/>
            <person name="Bluhm B."/>
            <person name="Cannon C."/>
            <person name="Castanera R."/>
            <person name="Culley D."/>
            <person name="Daum C."/>
            <person name="Ezra D."/>
            <person name="Gonzalez J."/>
            <person name="Henrissat B."/>
            <person name="Kuo A."/>
            <person name="Liang C."/>
            <person name="Lipzen A."/>
            <person name="Lutzoni F."/>
            <person name="Magnuson J."/>
            <person name="Mondo S."/>
            <person name="Nolan M."/>
            <person name="Ohm R."/>
            <person name="Pangilinan J."/>
            <person name="Park H.-J."/>
            <person name="Ramirez L."/>
            <person name="Alfaro M."/>
            <person name="Sun H."/>
            <person name="Tritt A."/>
            <person name="Yoshinaga Y."/>
            <person name="Zwiers L.-H."/>
            <person name="Turgeon B."/>
            <person name="Goodwin S."/>
            <person name="Spatafora J."/>
            <person name="Crous P."/>
            <person name="Grigoriev I."/>
        </authorList>
    </citation>
    <scope>NUCLEOTIDE SEQUENCE</scope>
    <source>
        <strain evidence="9">CBS 119925</strain>
    </source>
</reference>
<accession>A0A6A6V2W1</accession>
<gene>
    <name evidence="9" type="ORF">M011DRAFT_408690</name>
</gene>
<dbReference type="Proteomes" id="UP000799440">
    <property type="component" value="Unassembled WGS sequence"/>
</dbReference>
<dbReference type="GO" id="GO:0047499">
    <property type="term" value="F:calcium-independent phospholipase A2 activity"/>
    <property type="evidence" value="ECO:0007669"/>
    <property type="project" value="TreeGrafter"/>
</dbReference>
<dbReference type="Pfam" id="PF01734">
    <property type="entry name" value="Patatin"/>
    <property type="match status" value="1"/>
</dbReference>
<evidence type="ECO:0000256" key="3">
    <source>
        <dbReference type="ARBA" id="ARBA00022833"/>
    </source>
</evidence>
<evidence type="ECO:0000256" key="6">
    <source>
        <dbReference type="PROSITE-ProRule" id="PRU01161"/>
    </source>
</evidence>
<dbReference type="EMBL" id="MU006589">
    <property type="protein sequence ID" value="KAF2744363.1"/>
    <property type="molecule type" value="Genomic_DNA"/>
</dbReference>
<dbReference type="InterPro" id="IPR002641">
    <property type="entry name" value="PNPLA_dom"/>
</dbReference>
<dbReference type="GO" id="GO:0046486">
    <property type="term" value="P:glycerolipid metabolic process"/>
    <property type="evidence" value="ECO:0007669"/>
    <property type="project" value="UniProtKB-ARBA"/>
</dbReference>
<name>A0A6A6V2W1_9PLEO</name>
<dbReference type="SUPFAM" id="SSF57850">
    <property type="entry name" value="RING/U-box"/>
    <property type="match status" value="1"/>
</dbReference>
<feature type="short sequence motif" description="GXGXXG" evidence="6">
    <location>
        <begin position="481"/>
        <end position="486"/>
    </location>
</feature>
<feature type="active site" description="Nucleophile" evidence="6">
    <location>
        <position position="520"/>
    </location>
</feature>
<dbReference type="PROSITE" id="PS51635">
    <property type="entry name" value="PNPLA"/>
    <property type="match status" value="1"/>
</dbReference>
<dbReference type="Gene3D" id="3.30.40.10">
    <property type="entry name" value="Zinc/RING finger domain, C3HC4 (zinc finger)"/>
    <property type="match status" value="1"/>
</dbReference>
<dbReference type="GO" id="GO:0016042">
    <property type="term" value="P:lipid catabolic process"/>
    <property type="evidence" value="ECO:0007669"/>
    <property type="project" value="UniProtKB-UniRule"/>
</dbReference>
<evidence type="ECO:0000256" key="5">
    <source>
        <dbReference type="PROSITE-ProRule" id="PRU00175"/>
    </source>
</evidence>
<dbReference type="GO" id="GO:0016020">
    <property type="term" value="C:membrane"/>
    <property type="evidence" value="ECO:0007669"/>
    <property type="project" value="TreeGrafter"/>
</dbReference>
<dbReference type="InterPro" id="IPR013083">
    <property type="entry name" value="Znf_RING/FYVE/PHD"/>
</dbReference>
<dbReference type="AlphaFoldDB" id="A0A6A6V2W1"/>
<dbReference type="SUPFAM" id="SSF52151">
    <property type="entry name" value="FabD/lysophospholipase-like"/>
    <property type="match status" value="1"/>
</dbReference>
<evidence type="ECO:0000256" key="4">
    <source>
        <dbReference type="ARBA" id="ARBA00023098"/>
    </source>
</evidence>
<keyword evidence="6" id="KW-0378">Hydrolase</keyword>
<dbReference type="PANTHER" id="PTHR24185">
    <property type="entry name" value="CALCIUM-INDEPENDENT PHOSPHOLIPASE A2-GAMMA"/>
    <property type="match status" value="1"/>
</dbReference>
<dbReference type="InterPro" id="IPR016035">
    <property type="entry name" value="Acyl_Trfase/lysoPLipase"/>
</dbReference>
<keyword evidence="4 6" id="KW-0443">Lipid metabolism</keyword>